<dbReference type="EMBL" id="BNJG01000002">
    <property type="protein sequence ID" value="GHO56050.1"/>
    <property type="molecule type" value="Genomic_DNA"/>
</dbReference>
<organism evidence="1 2">
    <name type="scientific">Ktedonobacter robiniae</name>
    <dbReference type="NCBI Taxonomy" id="2778365"/>
    <lineage>
        <taxon>Bacteria</taxon>
        <taxon>Bacillati</taxon>
        <taxon>Chloroflexota</taxon>
        <taxon>Ktedonobacteria</taxon>
        <taxon>Ktedonobacterales</taxon>
        <taxon>Ktedonobacteraceae</taxon>
        <taxon>Ktedonobacter</taxon>
    </lineage>
</organism>
<evidence type="ECO:0000313" key="2">
    <source>
        <dbReference type="Proteomes" id="UP000654345"/>
    </source>
</evidence>
<accession>A0ABQ3UUM8</accession>
<protein>
    <submittedName>
        <fullName evidence="1">Uncharacterized protein</fullName>
    </submittedName>
</protein>
<sequence>MAMHNIAKKWTMPIRNWTPALNCFAIGFKECFLNRQKHIHKILYRLGTVKREWEHISMAPCSIRAGLDPLSGYSAPRHAVAGYG</sequence>
<gene>
    <name evidence="1" type="ORF">KSB_45250</name>
</gene>
<evidence type="ECO:0000313" key="1">
    <source>
        <dbReference type="EMBL" id="GHO56050.1"/>
    </source>
</evidence>
<dbReference type="Proteomes" id="UP000654345">
    <property type="component" value="Unassembled WGS sequence"/>
</dbReference>
<name>A0ABQ3UUM8_9CHLR</name>
<keyword evidence="2" id="KW-1185">Reference proteome</keyword>
<reference evidence="1 2" key="1">
    <citation type="journal article" date="2021" name="Int. J. Syst. Evol. Microbiol.">
        <title>Reticulibacter mediterranei gen. nov., sp. nov., within the new family Reticulibacteraceae fam. nov., and Ktedonospora formicarum gen. nov., sp. nov., Ktedonobacter robiniae sp. nov., Dictyobacter formicarum sp. nov. and Dictyobacter arantiisoli sp. nov., belonging to the class Ktedonobacteria.</title>
        <authorList>
            <person name="Yabe S."/>
            <person name="Zheng Y."/>
            <person name="Wang C.M."/>
            <person name="Sakai Y."/>
            <person name="Abe K."/>
            <person name="Yokota A."/>
            <person name="Donadio S."/>
            <person name="Cavaletti L."/>
            <person name="Monciardini P."/>
        </authorList>
    </citation>
    <scope>NUCLEOTIDE SEQUENCE [LARGE SCALE GENOMIC DNA]</scope>
    <source>
        <strain evidence="1 2">SOSP1-30</strain>
    </source>
</reference>
<comment type="caution">
    <text evidence="1">The sequence shown here is derived from an EMBL/GenBank/DDBJ whole genome shotgun (WGS) entry which is preliminary data.</text>
</comment>
<proteinExistence type="predicted"/>